<keyword evidence="7" id="KW-1185">Reference proteome</keyword>
<feature type="region of interest" description="Disordered" evidence="5">
    <location>
        <begin position="1"/>
        <end position="24"/>
    </location>
</feature>
<dbReference type="Gene3D" id="3.40.800.10">
    <property type="entry name" value="Ureohydrolase domain"/>
    <property type="match status" value="1"/>
</dbReference>
<organism evidence="6 7">
    <name type="scientific">Lentzea flava</name>
    <dbReference type="NCBI Taxonomy" id="103732"/>
    <lineage>
        <taxon>Bacteria</taxon>
        <taxon>Bacillati</taxon>
        <taxon>Actinomycetota</taxon>
        <taxon>Actinomycetes</taxon>
        <taxon>Pseudonocardiales</taxon>
        <taxon>Pseudonocardiaceae</taxon>
        <taxon>Lentzea</taxon>
    </lineage>
</organism>
<dbReference type="Proteomes" id="UP000649573">
    <property type="component" value="Unassembled WGS sequence"/>
</dbReference>
<evidence type="ECO:0000313" key="7">
    <source>
        <dbReference type="Proteomes" id="UP000649573"/>
    </source>
</evidence>
<accession>A0ABQ2UD50</accession>
<dbReference type="SUPFAM" id="SSF52768">
    <property type="entry name" value="Arginase/deacetylase"/>
    <property type="match status" value="1"/>
</dbReference>
<protein>
    <submittedName>
        <fullName evidence="6">Agmatinase</fullName>
    </submittedName>
</protein>
<dbReference type="RefSeq" id="WP_189251858.1">
    <property type="nucleotide sequence ID" value="NZ_BMRE01000001.1"/>
</dbReference>
<dbReference type="InterPro" id="IPR023696">
    <property type="entry name" value="Ureohydrolase_dom_sf"/>
</dbReference>
<dbReference type="PRINTS" id="PR00116">
    <property type="entry name" value="ARGINASE"/>
</dbReference>
<dbReference type="PANTHER" id="PTHR11358">
    <property type="entry name" value="ARGINASE/AGMATINASE"/>
    <property type="match status" value="1"/>
</dbReference>
<dbReference type="PROSITE" id="PS01053">
    <property type="entry name" value="ARGINASE_1"/>
    <property type="match status" value="1"/>
</dbReference>
<dbReference type="PROSITE" id="PS51409">
    <property type="entry name" value="ARGINASE_2"/>
    <property type="match status" value="1"/>
</dbReference>
<evidence type="ECO:0000256" key="5">
    <source>
        <dbReference type="SAM" id="MobiDB-lite"/>
    </source>
</evidence>
<name>A0ABQ2UD50_9PSEU</name>
<gene>
    <name evidence="6" type="ORF">GCM10010178_05300</name>
</gene>
<comment type="similarity">
    <text evidence="1">Belongs to the arginase family. Agmatinase subfamily.</text>
</comment>
<evidence type="ECO:0000256" key="1">
    <source>
        <dbReference type="ARBA" id="ARBA00009227"/>
    </source>
</evidence>
<sequence length="373" mass="40515">MTEPGGQPLHDNYGPEARRAVERESVLPTTGWEREVARGLELGLPAADSIVDRRIPTFSRGELPHFAGINTFLKAPFVEDVRTCGEYDVVVLGAPFDGGTTYRPGTRFGPQGIRKISALYGPYNFELGVDLRESITIADVGDVFTIPGNIEKTFDQISKAVGHVYASGAFPVVLGGDHSIGYPTVRGVSEHLRGNLGIIHFDRHVDTQETDLDERMHTTPWFHATDIPNVPARNLVQIGIGGWQAPRPGVKVGRERGTTIMTVTDCVEMGIEAAAQRALDVAWDGAEAVWLSFDVDCLDAAFVPGTGWPEPGGFLPREVLRFIQLVAAQPLAGIEVVECSPPYDQAEITSLIATRVICDTLGCLVRAGHLPRR</sequence>
<keyword evidence="2" id="KW-0479">Metal-binding</keyword>
<dbReference type="PANTHER" id="PTHR11358:SF26">
    <property type="entry name" value="GUANIDINO ACID HYDROLASE, MITOCHONDRIAL"/>
    <property type="match status" value="1"/>
</dbReference>
<dbReference type="InterPro" id="IPR020855">
    <property type="entry name" value="Ureohydrolase_Mn_BS"/>
</dbReference>
<evidence type="ECO:0000313" key="6">
    <source>
        <dbReference type="EMBL" id="GGU16551.1"/>
    </source>
</evidence>
<evidence type="ECO:0000256" key="2">
    <source>
        <dbReference type="ARBA" id="ARBA00022723"/>
    </source>
</evidence>
<dbReference type="Pfam" id="PF00491">
    <property type="entry name" value="Arginase"/>
    <property type="match status" value="1"/>
</dbReference>
<evidence type="ECO:0000256" key="3">
    <source>
        <dbReference type="ARBA" id="ARBA00022801"/>
    </source>
</evidence>
<comment type="caution">
    <text evidence="6">The sequence shown here is derived from an EMBL/GenBank/DDBJ whole genome shotgun (WGS) entry which is preliminary data.</text>
</comment>
<dbReference type="InterPro" id="IPR006035">
    <property type="entry name" value="Ureohydrolase"/>
</dbReference>
<dbReference type="CDD" id="cd09990">
    <property type="entry name" value="Agmatinase-like"/>
    <property type="match status" value="1"/>
</dbReference>
<proteinExistence type="inferred from homology"/>
<reference evidence="7" key="1">
    <citation type="journal article" date="2019" name="Int. J. Syst. Evol. Microbiol.">
        <title>The Global Catalogue of Microorganisms (GCM) 10K type strain sequencing project: providing services to taxonomists for standard genome sequencing and annotation.</title>
        <authorList>
            <consortium name="The Broad Institute Genomics Platform"/>
            <consortium name="The Broad Institute Genome Sequencing Center for Infectious Disease"/>
            <person name="Wu L."/>
            <person name="Ma J."/>
        </authorList>
    </citation>
    <scope>NUCLEOTIDE SEQUENCE [LARGE SCALE GENOMIC DNA]</scope>
    <source>
        <strain evidence="7">JCM 3296</strain>
    </source>
</reference>
<dbReference type="EMBL" id="BMRE01000001">
    <property type="protein sequence ID" value="GGU16551.1"/>
    <property type="molecule type" value="Genomic_DNA"/>
</dbReference>
<keyword evidence="3 4" id="KW-0378">Hydrolase</keyword>
<evidence type="ECO:0000256" key="4">
    <source>
        <dbReference type="RuleBase" id="RU003684"/>
    </source>
</evidence>